<dbReference type="EMBL" id="FOPY01000012">
    <property type="protein sequence ID" value="SFH90920.1"/>
    <property type="molecule type" value="Genomic_DNA"/>
</dbReference>
<proteinExistence type="predicted"/>
<organism evidence="1 2">
    <name type="scientific">Modicisalibacter xianhensis</name>
    <dbReference type="NCBI Taxonomy" id="442341"/>
    <lineage>
        <taxon>Bacteria</taxon>
        <taxon>Pseudomonadati</taxon>
        <taxon>Pseudomonadota</taxon>
        <taxon>Gammaproteobacteria</taxon>
        <taxon>Oceanospirillales</taxon>
        <taxon>Halomonadaceae</taxon>
        <taxon>Modicisalibacter</taxon>
    </lineage>
</organism>
<dbReference type="InterPro" id="IPR007263">
    <property type="entry name" value="DCC1-like"/>
</dbReference>
<accession>A0A1I3DW05</accession>
<protein>
    <submittedName>
        <fullName evidence="1">Predicted thiol-disulfide oxidoreductase YuxK, DCC family</fullName>
    </submittedName>
</protein>
<dbReference type="Proteomes" id="UP000199040">
    <property type="component" value="Unassembled WGS sequence"/>
</dbReference>
<evidence type="ECO:0000313" key="2">
    <source>
        <dbReference type="Proteomes" id="UP000199040"/>
    </source>
</evidence>
<name>A0A1I3DW05_9GAMM</name>
<dbReference type="RefSeq" id="WP_092848125.1">
    <property type="nucleotide sequence ID" value="NZ_FOPY01000012.1"/>
</dbReference>
<dbReference type="STRING" id="442341.SAMN04487959_11252"/>
<sequence length="126" mass="14753">MPSPLDARAPIMLFYDGGCPLCRRQVAWVKRQRRQDCVRFIDIRAQGFDPAPWGRTCNELMGRLFALDGEGRWYSGMDSTRALYAVLGYRWWARISSLPGLNMTLDRLYLAVARRRNRIGRWIDRN</sequence>
<dbReference type="Pfam" id="PF04134">
    <property type="entry name" value="DCC1-like"/>
    <property type="match status" value="1"/>
</dbReference>
<dbReference type="PANTHER" id="PTHR34290">
    <property type="entry name" value="SI:CH73-390P7.2"/>
    <property type="match status" value="1"/>
</dbReference>
<evidence type="ECO:0000313" key="1">
    <source>
        <dbReference type="EMBL" id="SFH90920.1"/>
    </source>
</evidence>
<dbReference type="AlphaFoldDB" id="A0A1I3DW05"/>
<dbReference type="PANTHER" id="PTHR34290:SF2">
    <property type="entry name" value="OS04G0668800 PROTEIN"/>
    <property type="match status" value="1"/>
</dbReference>
<reference evidence="1 2" key="1">
    <citation type="submission" date="2016-10" db="EMBL/GenBank/DDBJ databases">
        <authorList>
            <person name="de Groot N.N."/>
        </authorList>
    </citation>
    <scope>NUCLEOTIDE SEQUENCE [LARGE SCALE GENOMIC DNA]</scope>
    <source>
        <strain evidence="1 2">CGMCC 1.6848</strain>
    </source>
</reference>
<keyword evidence="2" id="KW-1185">Reference proteome</keyword>
<dbReference type="InterPro" id="IPR044691">
    <property type="entry name" value="DCC1_Trx"/>
</dbReference>
<gene>
    <name evidence="1" type="ORF">SAMN04487959_11252</name>
</gene>
<dbReference type="GO" id="GO:0015035">
    <property type="term" value="F:protein-disulfide reductase activity"/>
    <property type="evidence" value="ECO:0007669"/>
    <property type="project" value="InterPro"/>
</dbReference>